<evidence type="ECO:0008006" key="4">
    <source>
        <dbReference type="Google" id="ProtNLM"/>
    </source>
</evidence>
<evidence type="ECO:0000256" key="1">
    <source>
        <dbReference type="SAM" id="Phobius"/>
    </source>
</evidence>
<name>A0A9P0NUP7_ACAOB</name>
<evidence type="ECO:0000313" key="3">
    <source>
        <dbReference type="Proteomes" id="UP001152888"/>
    </source>
</evidence>
<proteinExistence type="predicted"/>
<evidence type="ECO:0000313" key="2">
    <source>
        <dbReference type="EMBL" id="CAH1954699.1"/>
    </source>
</evidence>
<gene>
    <name evidence="2" type="ORF">ACAOBT_LOCUS697</name>
</gene>
<dbReference type="Proteomes" id="UP001152888">
    <property type="component" value="Unassembled WGS sequence"/>
</dbReference>
<dbReference type="EMBL" id="CAKOFQ010006655">
    <property type="protein sequence ID" value="CAH1954699.1"/>
    <property type="molecule type" value="Genomic_DNA"/>
</dbReference>
<accession>A0A9P0NUP7</accession>
<dbReference type="AlphaFoldDB" id="A0A9P0NUP7"/>
<keyword evidence="3" id="KW-1185">Reference proteome</keyword>
<protein>
    <recommendedName>
        <fullName evidence="4">Transmembrane protein</fullName>
    </recommendedName>
</protein>
<comment type="caution">
    <text evidence="2">The sequence shown here is derived from an EMBL/GenBank/DDBJ whole genome shotgun (WGS) entry which is preliminary data.</text>
</comment>
<keyword evidence="1" id="KW-1133">Transmembrane helix</keyword>
<reference evidence="2" key="1">
    <citation type="submission" date="2022-03" db="EMBL/GenBank/DDBJ databases">
        <authorList>
            <person name="Sayadi A."/>
        </authorList>
    </citation>
    <scope>NUCLEOTIDE SEQUENCE</scope>
</reference>
<keyword evidence="1" id="KW-0812">Transmembrane</keyword>
<sequence length="136" mass="15525">MEVSMPKPGLENNDNQQLVVLMMPLKSAVVFMLFVLMVMVVRNVHWNWDWNFDWFQNKSFHELTDHDSFDVFMMVMVIVSSEIVMSSKVSAAEVVTSFESPVVEPREKLAVTSSRLPIPLTALQQRGTIRANTCCS</sequence>
<feature type="transmembrane region" description="Helical" evidence="1">
    <location>
        <begin position="20"/>
        <end position="41"/>
    </location>
</feature>
<keyword evidence="1" id="KW-0472">Membrane</keyword>
<organism evidence="2 3">
    <name type="scientific">Acanthoscelides obtectus</name>
    <name type="common">Bean weevil</name>
    <name type="synonym">Bruchus obtectus</name>
    <dbReference type="NCBI Taxonomy" id="200917"/>
    <lineage>
        <taxon>Eukaryota</taxon>
        <taxon>Metazoa</taxon>
        <taxon>Ecdysozoa</taxon>
        <taxon>Arthropoda</taxon>
        <taxon>Hexapoda</taxon>
        <taxon>Insecta</taxon>
        <taxon>Pterygota</taxon>
        <taxon>Neoptera</taxon>
        <taxon>Endopterygota</taxon>
        <taxon>Coleoptera</taxon>
        <taxon>Polyphaga</taxon>
        <taxon>Cucujiformia</taxon>
        <taxon>Chrysomeloidea</taxon>
        <taxon>Chrysomelidae</taxon>
        <taxon>Bruchinae</taxon>
        <taxon>Bruchini</taxon>
        <taxon>Acanthoscelides</taxon>
    </lineage>
</organism>